<evidence type="ECO:0000313" key="1">
    <source>
        <dbReference type="EMBL" id="OAM87751.1"/>
    </source>
</evidence>
<proteinExistence type="predicted"/>
<dbReference type="STRING" id="1184151.AW736_21035"/>
<evidence type="ECO:0000313" key="2">
    <source>
        <dbReference type="Proteomes" id="UP000078486"/>
    </source>
</evidence>
<organism evidence="1 2">
    <name type="scientific">Termitidicoccus mucosus</name>
    <dbReference type="NCBI Taxonomy" id="1184151"/>
    <lineage>
        <taxon>Bacteria</taxon>
        <taxon>Pseudomonadati</taxon>
        <taxon>Verrucomicrobiota</taxon>
        <taxon>Opitutia</taxon>
        <taxon>Opitutales</taxon>
        <taxon>Opitutaceae</taxon>
        <taxon>Termitidicoccus</taxon>
    </lineage>
</organism>
<accession>A0A178IDQ2</accession>
<dbReference type="Proteomes" id="UP000078486">
    <property type="component" value="Unassembled WGS sequence"/>
</dbReference>
<reference evidence="1 2" key="1">
    <citation type="submission" date="2016-01" db="EMBL/GenBank/DDBJ databases">
        <title>High potential of lignocellulose degradation of a new Verrucomicrobia species.</title>
        <authorList>
            <person name="Wang Y."/>
            <person name="Shi Y."/>
            <person name="Qiu Z."/>
            <person name="Liu S."/>
            <person name="Yang H."/>
        </authorList>
    </citation>
    <scope>NUCLEOTIDE SEQUENCE [LARGE SCALE GENOMIC DNA]</scope>
    <source>
        <strain evidence="1 2">TSB47</strain>
    </source>
</reference>
<protein>
    <submittedName>
        <fullName evidence="1">Uncharacterized protein</fullName>
    </submittedName>
</protein>
<dbReference type="EMBL" id="LRRQ01000160">
    <property type="protein sequence ID" value="OAM87751.1"/>
    <property type="molecule type" value="Genomic_DNA"/>
</dbReference>
<dbReference type="AlphaFoldDB" id="A0A178IDQ2"/>
<name>A0A178IDQ2_9BACT</name>
<gene>
    <name evidence="1" type="ORF">AW736_21035</name>
</gene>
<keyword evidence="2" id="KW-1185">Reference proteome</keyword>
<comment type="caution">
    <text evidence="1">The sequence shown here is derived from an EMBL/GenBank/DDBJ whole genome shotgun (WGS) entry which is preliminary data.</text>
</comment>
<sequence>MIASHLTPEEFGAYLATGSRRHSSGQAIFFELDPAWRTDAIPTMAAIEARMPHADGSPRKSRYISIYRVLEHVPLDVIGDLHLTTPDGHVLSIASSGEAPSADNSSYHLYQEYCPVHPRAVSILKPIDFSAHITDTEQPVNVPKIVFAELTLGSLANNLDAADIGNLPYPNIDHLRDCLREVQARPDKPTKILIRNVTDNVLYRTIKDGYYLGEKGVLKYYPMPALAALESIHHAWWKSALNSFGS</sequence>